<dbReference type="OrthoDB" id="9812372at2"/>
<comment type="subcellular location">
    <subcellularLocation>
        <location evidence="1">Cell inner membrane</location>
        <topology evidence="1">Single-pass type II membrane protein</topology>
        <orientation evidence="1">Periplasmic side</orientation>
    </subcellularLocation>
</comment>
<dbReference type="Gene3D" id="1.10.4030.10">
    <property type="entry name" value="Porin chaperone SurA, peptide-binding domain"/>
    <property type="match status" value="1"/>
</dbReference>
<gene>
    <name evidence="14" type="ORF">SAMN02583745_00989</name>
</gene>
<evidence type="ECO:0000256" key="4">
    <source>
        <dbReference type="ARBA" id="ARBA00022692"/>
    </source>
</evidence>
<evidence type="ECO:0000256" key="3">
    <source>
        <dbReference type="ARBA" id="ARBA00022519"/>
    </source>
</evidence>
<evidence type="ECO:0000256" key="5">
    <source>
        <dbReference type="ARBA" id="ARBA00022989"/>
    </source>
</evidence>
<dbReference type="AlphaFoldDB" id="A0A1I0ANA8"/>
<dbReference type="STRING" id="1123402.SAMN02583745_00989"/>
<sequence>MMMDKIRGAAQHFLFKILIGVIILSFILSGGFVYLSSPPTYAVKVNSEEISLQQFEQIFQSRAYMLADDADEDAINKMKTDILKGVVDELLITQYVKSLDLTISNEQVKSTISQYPDFLDENGNFDQEKYRTFLTDRGISGDQFAEYIRNRDLTPLISREISDSIFTLPSEVNEYAKLLLQKRTIRKAPIELSQFLDKQTISEDEIKTFYTDNTAKFTLPEAVKVSYVQLNRTDFLNRVEDSDEAVIAFYQEFIADKNFGIIQVATKTEAEQILTELKAGADFAELAKAKSLDVGTKASGGEIGMMSPSDLPPSLSELAKLNLNQVGQLSEIISVNNQFVIAKLLEIEDGMPEKDTPEYQALVAQMKTERSSDIFYDMLKTVGDILADDKTSLDKVAQASGLKVTMTEFFDRSNAPEALSSEPILMTAFSEELIGTQGVPRENSELLTINDDSAIVLRVEDHREKRVQTLDEVKETITQDLRKEKALNEVKALADKAIEGLRAGNNEALAALNTQFSAPQVLVTNSEEAEYRQDIEFLKSIFAIALPEKEGTPTYTQIVNKQGDLFIVALDAIEYPTPTDVEYKDFENRLNNLKVRQLYSNLMATLRKEAKIEFGDLGIDTSSIQ</sequence>
<evidence type="ECO:0000256" key="10">
    <source>
        <dbReference type="ARBA" id="ARBA00042775"/>
    </source>
</evidence>
<keyword evidence="15" id="KW-1185">Reference proteome</keyword>
<dbReference type="SUPFAM" id="SSF109998">
    <property type="entry name" value="Triger factor/SurA peptide-binding domain-like"/>
    <property type="match status" value="1"/>
</dbReference>
<dbReference type="PROSITE" id="PS50198">
    <property type="entry name" value="PPIC_PPIASE_2"/>
    <property type="match status" value="1"/>
</dbReference>
<dbReference type="GO" id="GO:0003755">
    <property type="term" value="F:peptidyl-prolyl cis-trans isomerase activity"/>
    <property type="evidence" value="ECO:0007669"/>
    <property type="project" value="UniProtKB-KW"/>
</dbReference>
<dbReference type="InterPro" id="IPR046357">
    <property type="entry name" value="PPIase_dom_sf"/>
</dbReference>
<feature type="domain" description="PpiC" evidence="13">
    <location>
        <begin position="220"/>
        <end position="319"/>
    </location>
</feature>
<evidence type="ECO:0000256" key="7">
    <source>
        <dbReference type="ARBA" id="ARBA00023186"/>
    </source>
</evidence>
<keyword evidence="11 14" id="KW-0413">Isomerase</keyword>
<dbReference type="InterPro" id="IPR000297">
    <property type="entry name" value="PPIase_PpiC"/>
</dbReference>
<dbReference type="InterPro" id="IPR052029">
    <property type="entry name" value="PpiD_chaperone"/>
</dbReference>
<evidence type="ECO:0000256" key="6">
    <source>
        <dbReference type="ARBA" id="ARBA00023136"/>
    </source>
</evidence>
<evidence type="ECO:0000259" key="13">
    <source>
        <dbReference type="PROSITE" id="PS50198"/>
    </source>
</evidence>
<feature type="transmembrane region" description="Helical" evidence="12">
    <location>
        <begin position="12"/>
        <end position="35"/>
    </location>
</feature>
<keyword evidence="2" id="KW-1003">Cell membrane</keyword>
<comment type="similarity">
    <text evidence="8">Belongs to the PpiD chaperone family.</text>
</comment>
<dbReference type="PANTHER" id="PTHR47529:SF1">
    <property type="entry name" value="PERIPLASMIC CHAPERONE PPID"/>
    <property type="match status" value="1"/>
</dbReference>
<organism evidence="14 15">
    <name type="scientific">Thorsellia anophelis DSM 18579</name>
    <dbReference type="NCBI Taxonomy" id="1123402"/>
    <lineage>
        <taxon>Bacteria</taxon>
        <taxon>Pseudomonadati</taxon>
        <taxon>Pseudomonadota</taxon>
        <taxon>Gammaproteobacteria</taxon>
        <taxon>Enterobacterales</taxon>
        <taxon>Thorselliaceae</taxon>
        <taxon>Thorsellia</taxon>
    </lineage>
</organism>
<keyword evidence="4 12" id="KW-0812">Transmembrane</keyword>
<keyword evidence="3" id="KW-0997">Cell inner membrane</keyword>
<dbReference type="RefSeq" id="WP_093318268.1">
    <property type="nucleotide sequence ID" value="NZ_FOHV01000006.1"/>
</dbReference>
<proteinExistence type="inferred from homology"/>
<reference evidence="15" key="1">
    <citation type="submission" date="2016-10" db="EMBL/GenBank/DDBJ databases">
        <authorList>
            <person name="Varghese N."/>
            <person name="Submissions S."/>
        </authorList>
    </citation>
    <scope>NUCLEOTIDE SEQUENCE [LARGE SCALE GENOMIC DNA]</scope>
    <source>
        <strain evidence="15">DSM 18579</strain>
    </source>
</reference>
<evidence type="ECO:0000256" key="1">
    <source>
        <dbReference type="ARBA" id="ARBA00004382"/>
    </source>
</evidence>
<keyword evidence="7" id="KW-0143">Chaperone</keyword>
<dbReference type="PANTHER" id="PTHR47529">
    <property type="entry name" value="PEPTIDYL-PROLYL CIS-TRANS ISOMERASE D"/>
    <property type="match status" value="1"/>
</dbReference>
<dbReference type="Gene3D" id="3.10.50.40">
    <property type="match status" value="1"/>
</dbReference>
<evidence type="ECO:0000256" key="8">
    <source>
        <dbReference type="ARBA" id="ARBA00038408"/>
    </source>
</evidence>
<dbReference type="SUPFAM" id="SSF54534">
    <property type="entry name" value="FKBP-like"/>
    <property type="match status" value="1"/>
</dbReference>
<evidence type="ECO:0000256" key="11">
    <source>
        <dbReference type="PROSITE-ProRule" id="PRU00278"/>
    </source>
</evidence>
<name>A0A1I0ANA8_9GAMM</name>
<evidence type="ECO:0000256" key="2">
    <source>
        <dbReference type="ARBA" id="ARBA00022475"/>
    </source>
</evidence>
<dbReference type="PROSITE" id="PS01096">
    <property type="entry name" value="PPIC_PPIASE_1"/>
    <property type="match status" value="1"/>
</dbReference>
<dbReference type="InterPro" id="IPR023058">
    <property type="entry name" value="PPIase_PpiC_CS"/>
</dbReference>
<accession>A0A1I0ANA8</accession>
<evidence type="ECO:0000256" key="12">
    <source>
        <dbReference type="SAM" id="Phobius"/>
    </source>
</evidence>
<protein>
    <recommendedName>
        <fullName evidence="9">Periplasmic chaperone PpiD</fullName>
    </recommendedName>
    <alternativeName>
        <fullName evidence="10">Periplasmic folding chaperone</fullName>
    </alternativeName>
</protein>
<dbReference type="Pfam" id="PF00639">
    <property type="entry name" value="Rotamase"/>
    <property type="match status" value="1"/>
</dbReference>
<evidence type="ECO:0000313" key="14">
    <source>
        <dbReference type="EMBL" id="SES95749.1"/>
    </source>
</evidence>
<dbReference type="GO" id="GO:0005886">
    <property type="term" value="C:plasma membrane"/>
    <property type="evidence" value="ECO:0007669"/>
    <property type="project" value="UniProtKB-SubCell"/>
</dbReference>
<dbReference type="EMBL" id="FOHV01000006">
    <property type="protein sequence ID" value="SES95749.1"/>
    <property type="molecule type" value="Genomic_DNA"/>
</dbReference>
<evidence type="ECO:0000256" key="9">
    <source>
        <dbReference type="ARBA" id="ARBA00040743"/>
    </source>
</evidence>
<keyword evidence="6 12" id="KW-0472">Membrane</keyword>
<keyword evidence="5 12" id="KW-1133">Transmembrane helix</keyword>
<keyword evidence="11" id="KW-0697">Rotamase</keyword>
<dbReference type="Pfam" id="PF13624">
    <property type="entry name" value="SurA_N_3"/>
    <property type="match status" value="1"/>
</dbReference>
<dbReference type="InterPro" id="IPR027304">
    <property type="entry name" value="Trigger_fact/SurA_dom_sf"/>
</dbReference>
<dbReference type="Proteomes" id="UP000242642">
    <property type="component" value="Unassembled WGS sequence"/>
</dbReference>
<evidence type="ECO:0000313" key="15">
    <source>
        <dbReference type="Proteomes" id="UP000242642"/>
    </source>
</evidence>